<proteinExistence type="predicted"/>
<keyword evidence="4" id="KW-0812">Transmembrane</keyword>
<feature type="domain" description="Histidine kinase/HSP90-like ATPase" evidence="5">
    <location>
        <begin position="306"/>
        <end position="405"/>
    </location>
</feature>
<feature type="transmembrane region" description="Helical" evidence="4">
    <location>
        <begin position="44"/>
        <end position="67"/>
    </location>
</feature>
<name>A0ABU7FLJ5_9ACTN</name>
<evidence type="ECO:0000259" key="6">
    <source>
        <dbReference type="Pfam" id="PF07730"/>
    </source>
</evidence>
<gene>
    <name evidence="7" type="ORF">VXC91_18875</name>
</gene>
<dbReference type="Gene3D" id="1.20.5.1930">
    <property type="match status" value="1"/>
</dbReference>
<dbReference type="CDD" id="cd16917">
    <property type="entry name" value="HATPase_UhpB-NarQ-NarX-like"/>
    <property type="match status" value="1"/>
</dbReference>
<keyword evidence="4" id="KW-1133">Transmembrane helix</keyword>
<dbReference type="EMBL" id="JAYWVC010000059">
    <property type="protein sequence ID" value="MED7823989.1"/>
    <property type="molecule type" value="Genomic_DNA"/>
</dbReference>
<organism evidence="7 8">
    <name type="scientific">Streptomyces chiangmaiensis</name>
    <dbReference type="NCBI Taxonomy" id="766497"/>
    <lineage>
        <taxon>Bacteria</taxon>
        <taxon>Bacillati</taxon>
        <taxon>Actinomycetota</taxon>
        <taxon>Actinomycetes</taxon>
        <taxon>Kitasatosporales</taxon>
        <taxon>Streptomycetaceae</taxon>
        <taxon>Streptomyces</taxon>
    </lineage>
</organism>
<evidence type="ECO:0000256" key="2">
    <source>
        <dbReference type="ARBA" id="ARBA00022777"/>
    </source>
</evidence>
<dbReference type="Proteomes" id="UP001333996">
    <property type="component" value="Unassembled WGS sequence"/>
</dbReference>
<dbReference type="PANTHER" id="PTHR24421">
    <property type="entry name" value="NITRATE/NITRITE SENSOR PROTEIN NARX-RELATED"/>
    <property type="match status" value="1"/>
</dbReference>
<comment type="caution">
    <text evidence="7">The sequence shown here is derived from an EMBL/GenBank/DDBJ whole genome shotgun (WGS) entry which is preliminary data.</text>
</comment>
<feature type="transmembrane region" description="Helical" evidence="4">
    <location>
        <begin position="118"/>
        <end position="135"/>
    </location>
</feature>
<dbReference type="Gene3D" id="3.30.565.10">
    <property type="entry name" value="Histidine kinase-like ATPase, C-terminal domain"/>
    <property type="match status" value="1"/>
</dbReference>
<dbReference type="Pfam" id="PF07730">
    <property type="entry name" value="HisKA_3"/>
    <property type="match status" value="1"/>
</dbReference>
<keyword evidence="4" id="KW-0472">Membrane</keyword>
<dbReference type="InterPro" id="IPR011712">
    <property type="entry name" value="Sig_transdc_His_kin_sub3_dim/P"/>
</dbReference>
<dbReference type="InterPro" id="IPR003594">
    <property type="entry name" value="HATPase_dom"/>
</dbReference>
<evidence type="ECO:0000313" key="8">
    <source>
        <dbReference type="Proteomes" id="UP001333996"/>
    </source>
</evidence>
<keyword evidence="3" id="KW-0902">Two-component regulatory system</keyword>
<evidence type="ECO:0000313" key="7">
    <source>
        <dbReference type="EMBL" id="MED7823989.1"/>
    </source>
</evidence>
<feature type="domain" description="Signal transduction histidine kinase subgroup 3 dimerisation and phosphoacceptor" evidence="6">
    <location>
        <begin position="197"/>
        <end position="264"/>
    </location>
</feature>
<evidence type="ECO:0000256" key="3">
    <source>
        <dbReference type="ARBA" id="ARBA00023012"/>
    </source>
</evidence>
<feature type="transmembrane region" description="Helical" evidence="4">
    <location>
        <begin position="147"/>
        <end position="164"/>
    </location>
</feature>
<dbReference type="InterPro" id="IPR017205">
    <property type="entry name" value="Sig_transdc_His_kinase_ChrS"/>
</dbReference>
<dbReference type="InterPro" id="IPR036890">
    <property type="entry name" value="HATPase_C_sf"/>
</dbReference>
<dbReference type="Pfam" id="PF02518">
    <property type="entry name" value="HATPase_c"/>
    <property type="match status" value="1"/>
</dbReference>
<accession>A0ABU7FLJ5</accession>
<keyword evidence="2 7" id="KW-0418">Kinase</keyword>
<keyword evidence="8" id="KW-1185">Reference proteome</keyword>
<reference evidence="7" key="1">
    <citation type="submission" date="2024-01" db="EMBL/GenBank/DDBJ databases">
        <title>First draft genome sequence data of TA4-1, the type strain of Gram-positive actinobacterium Streptomyces chiangmaiensis.</title>
        <authorList>
            <person name="Yasawong M."/>
            <person name="Nantapong N."/>
        </authorList>
    </citation>
    <scope>NUCLEOTIDE SEQUENCE</scope>
    <source>
        <strain evidence="7">TA4-1</strain>
    </source>
</reference>
<dbReference type="InterPro" id="IPR050482">
    <property type="entry name" value="Sensor_HK_TwoCompSys"/>
</dbReference>
<feature type="transmembrane region" description="Helical" evidence="4">
    <location>
        <begin position="79"/>
        <end position="111"/>
    </location>
</feature>
<evidence type="ECO:0000259" key="5">
    <source>
        <dbReference type="Pfam" id="PF02518"/>
    </source>
</evidence>
<keyword evidence="1" id="KW-0808">Transferase</keyword>
<dbReference type="GO" id="GO:0016301">
    <property type="term" value="F:kinase activity"/>
    <property type="evidence" value="ECO:0007669"/>
    <property type="project" value="UniProtKB-KW"/>
</dbReference>
<sequence length="406" mass="43548">MFADGRAERRDERWLLAVLQVAFVVLLGSSLIRYLAHDRSGSHVLWVSCLFALFGLLYFLGSLWAPAPQPGTPPARRHLLWLAVVSSCWAVLLALAPSATWCLMPVLFAGLHRLPTRIAIPVVAVLTVLVVASQLRGAGGAINPNMLLAPPAVAAVATAVLVRLKRQSARQRLLIADLVRTREALAATERRAGTLAERQRLSAEIHDVLAQGLASQQMLLQAADHLWSTSPDTARRHVRDATAIVQRGLVEARRFVRDLSPADLADYTLAEALSALTARETTPHLTVTFHEEGPATVLSPPIAGALLRIAQGAMANVREHANATQAVITLTHLEQQVSLDIADNGTGCAPEEALVSRPRVDHAPRGDRGFGLPSMHARALHAGGTLSLESVPEEGTVVTATFPIPS</sequence>
<feature type="transmembrane region" description="Helical" evidence="4">
    <location>
        <begin position="14"/>
        <end position="32"/>
    </location>
</feature>
<protein>
    <submittedName>
        <fullName evidence="7">Sensor histidine kinase</fullName>
    </submittedName>
</protein>
<dbReference type="SUPFAM" id="SSF55874">
    <property type="entry name" value="ATPase domain of HSP90 chaperone/DNA topoisomerase II/histidine kinase"/>
    <property type="match status" value="1"/>
</dbReference>
<dbReference type="PANTHER" id="PTHR24421:SF62">
    <property type="entry name" value="SENSORY TRANSDUCTION HISTIDINE KINASE"/>
    <property type="match status" value="1"/>
</dbReference>
<evidence type="ECO:0000256" key="1">
    <source>
        <dbReference type="ARBA" id="ARBA00022679"/>
    </source>
</evidence>
<dbReference type="RefSeq" id="WP_329508476.1">
    <property type="nucleotide sequence ID" value="NZ_BAAAYZ010000167.1"/>
</dbReference>
<evidence type="ECO:0000256" key="4">
    <source>
        <dbReference type="SAM" id="Phobius"/>
    </source>
</evidence>
<dbReference type="PIRSF" id="PIRSF037434">
    <property type="entry name" value="STHK_ChrS"/>
    <property type="match status" value="1"/>
</dbReference>